<dbReference type="KEGG" id="hazt:108670499"/>
<evidence type="ECO:0000313" key="15">
    <source>
        <dbReference type="RefSeq" id="XP_018013462.1"/>
    </source>
</evidence>
<keyword evidence="3" id="KW-0444">Lipid biosynthesis</keyword>
<comment type="subcellular location">
    <subcellularLocation>
        <location evidence="1">Endoplasmic reticulum membrane</location>
        <topology evidence="1">Multi-pass membrane protein</topology>
    </subcellularLocation>
</comment>
<evidence type="ECO:0000256" key="5">
    <source>
        <dbReference type="ARBA" id="ARBA00022824"/>
    </source>
</evidence>
<evidence type="ECO:0000256" key="4">
    <source>
        <dbReference type="ARBA" id="ARBA00022692"/>
    </source>
</evidence>
<evidence type="ECO:0000313" key="14">
    <source>
        <dbReference type="Proteomes" id="UP000694843"/>
    </source>
</evidence>
<feature type="transmembrane region" description="Helical" evidence="13">
    <location>
        <begin position="108"/>
        <end position="127"/>
    </location>
</feature>
<dbReference type="Pfam" id="PF03694">
    <property type="entry name" value="Erg28"/>
    <property type="match status" value="1"/>
</dbReference>
<evidence type="ECO:0000256" key="3">
    <source>
        <dbReference type="ARBA" id="ARBA00022516"/>
    </source>
</evidence>
<keyword evidence="6" id="KW-0752">Steroid biosynthesis</keyword>
<dbReference type="GO" id="GO:0005789">
    <property type="term" value="C:endoplasmic reticulum membrane"/>
    <property type="evidence" value="ECO:0007669"/>
    <property type="project" value="UniProtKB-SubCell"/>
</dbReference>
<keyword evidence="11" id="KW-1207">Sterol metabolism</keyword>
<feature type="transmembrane region" description="Helical" evidence="13">
    <location>
        <begin position="12"/>
        <end position="31"/>
    </location>
</feature>
<keyword evidence="12" id="KW-0753">Steroid metabolism</keyword>
<protein>
    <submittedName>
        <fullName evidence="15">Uncharacterized protein LOC108670499</fullName>
    </submittedName>
</protein>
<dbReference type="Proteomes" id="UP000694843">
    <property type="component" value="Unplaced"/>
</dbReference>
<keyword evidence="10 13" id="KW-0472">Membrane</keyword>
<keyword evidence="5" id="KW-0256">Endoplasmic reticulum</keyword>
<accession>A0A8B7NIJ2</accession>
<dbReference type="GO" id="GO:0016126">
    <property type="term" value="P:sterol biosynthetic process"/>
    <property type="evidence" value="ECO:0007669"/>
    <property type="project" value="UniProtKB-KW"/>
</dbReference>
<evidence type="ECO:0000256" key="8">
    <source>
        <dbReference type="ARBA" id="ARBA00023011"/>
    </source>
</evidence>
<dbReference type="OrthoDB" id="6345150at2759"/>
<evidence type="ECO:0000256" key="13">
    <source>
        <dbReference type="SAM" id="Phobius"/>
    </source>
</evidence>
<evidence type="ECO:0000256" key="11">
    <source>
        <dbReference type="ARBA" id="ARBA00023166"/>
    </source>
</evidence>
<keyword evidence="8" id="KW-0756">Sterol biosynthesis</keyword>
<sequence length="159" mass="17550">MVHRVIYGLRGWIAFVSFLDLGTAVQCFIDTEAYLGTLYTASGVAEHVNPAMARLLGTHRMLAAIILAHCALCIHHPPVLSLAVCSCLVTVVTHASESLWYCTTPINFYTLFPVATAVLTMIGLFVAPSFLKPPEVDDEESHLLKLGLPRKKNWNKKRT</sequence>
<evidence type="ECO:0000256" key="7">
    <source>
        <dbReference type="ARBA" id="ARBA00022989"/>
    </source>
</evidence>
<proteinExistence type="inferred from homology"/>
<evidence type="ECO:0000256" key="6">
    <source>
        <dbReference type="ARBA" id="ARBA00022955"/>
    </source>
</evidence>
<reference evidence="15" key="1">
    <citation type="submission" date="2025-08" db="UniProtKB">
        <authorList>
            <consortium name="RefSeq"/>
        </authorList>
    </citation>
    <scope>IDENTIFICATION</scope>
    <source>
        <tissue evidence="15">Whole organism</tissue>
    </source>
</reference>
<organism evidence="14 15">
    <name type="scientific">Hyalella azteca</name>
    <name type="common">Amphipod</name>
    <dbReference type="NCBI Taxonomy" id="294128"/>
    <lineage>
        <taxon>Eukaryota</taxon>
        <taxon>Metazoa</taxon>
        <taxon>Ecdysozoa</taxon>
        <taxon>Arthropoda</taxon>
        <taxon>Crustacea</taxon>
        <taxon>Multicrustacea</taxon>
        <taxon>Malacostraca</taxon>
        <taxon>Eumalacostraca</taxon>
        <taxon>Peracarida</taxon>
        <taxon>Amphipoda</taxon>
        <taxon>Senticaudata</taxon>
        <taxon>Talitrida</taxon>
        <taxon>Talitroidea</taxon>
        <taxon>Hyalellidae</taxon>
        <taxon>Hyalella</taxon>
    </lineage>
</organism>
<evidence type="ECO:0000256" key="10">
    <source>
        <dbReference type="ARBA" id="ARBA00023136"/>
    </source>
</evidence>
<dbReference type="PANTHER" id="PTHR15451:SF19">
    <property type="entry name" value="ERGOSTEROL BIOSYNTHETIC PROTEIN 28 HOMOLOG"/>
    <property type="match status" value="1"/>
</dbReference>
<dbReference type="PANTHER" id="PTHR15451">
    <property type="entry name" value="ERGOSTEROL BIOSYNTHETIC PROTEIN 28-RELATED"/>
    <property type="match status" value="1"/>
</dbReference>
<keyword evidence="9" id="KW-0443">Lipid metabolism</keyword>
<keyword evidence="4 13" id="KW-0812">Transmembrane</keyword>
<dbReference type="InterPro" id="IPR005352">
    <property type="entry name" value="Erg28"/>
</dbReference>
<dbReference type="GO" id="GO:0030674">
    <property type="term" value="F:protein-macromolecule adaptor activity"/>
    <property type="evidence" value="ECO:0007669"/>
    <property type="project" value="TreeGrafter"/>
</dbReference>
<dbReference type="GeneID" id="108670499"/>
<dbReference type="OMA" id="KQMTGYK"/>
<comment type="similarity">
    <text evidence="2">Belongs to the ERG28 family.</text>
</comment>
<gene>
    <name evidence="15" type="primary">LOC108670499</name>
</gene>
<name>A0A8B7NIJ2_HYAAZ</name>
<evidence type="ECO:0000256" key="9">
    <source>
        <dbReference type="ARBA" id="ARBA00023098"/>
    </source>
</evidence>
<evidence type="ECO:0000256" key="12">
    <source>
        <dbReference type="ARBA" id="ARBA00023221"/>
    </source>
</evidence>
<keyword evidence="7 13" id="KW-1133">Transmembrane helix</keyword>
<keyword evidence="14" id="KW-1185">Reference proteome</keyword>
<evidence type="ECO:0000256" key="2">
    <source>
        <dbReference type="ARBA" id="ARBA00005377"/>
    </source>
</evidence>
<evidence type="ECO:0000256" key="1">
    <source>
        <dbReference type="ARBA" id="ARBA00004477"/>
    </source>
</evidence>
<dbReference type="RefSeq" id="XP_018013462.1">
    <property type="nucleotide sequence ID" value="XM_018157973.2"/>
</dbReference>
<dbReference type="AlphaFoldDB" id="A0A8B7NIJ2"/>